<keyword evidence="9" id="KW-0133">Cell shape</keyword>
<dbReference type="Proteomes" id="UP000011717">
    <property type="component" value="Unassembled WGS sequence"/>
</dbReference>
<dbReference type="Gene3D" id="3.40.710.10">
    <property type="entry name" value="DD-peptidase/beta-lactamase superfamily"/>
    <property type="match status" value="1"/>
</dbReference>
<comment type="catalytic activity">
    <reaction evidence="13">
        <text>Preferential cleavage: (Ac)2-L-Lys-D-Ala-|-D-Ala. Also transpeptidation of peptidyl-alanyl moieties that are N-acyl substituents of D-alanine.</text>
        <dbReference type="EC" id="3.4.16.4"/>
    </reaction>
</comment>
<dbReference type="PANTHER" id="PTHR32282">
    <property type="entry name" value="BINDING PROTEIN TRANSPEPTIDASE, PUTATIVE-RELATED"/>
    <property type="match status" value="1"/>
</dbReference>
<organism evidence="18 19">
    <name type="scientific">Pacificimonas flava</name>
    <dbReference type="NCBI Taxonomy" id="1234595"/>
    <lineage>
        <taxon>Bacteria</taxon>
        <taxon>Pseudomonadati</taxon>
        <taxon>Pseudomonadota</taxon>
        <taxon>Alphaproteobacteria</taxon>
        <taxon>Sphingomonadales</taxon>
        <taxon>Sphingosinicellaceae</taxon>
        <taxon>Pacificimonas</taxon>
    </lineage>
</organism>
<keyword evidence="7" id="KW-0808">Transferase</keyword>
<evidence type="ECO:0000256" key="11">
    <source>
        <dbReference type="ARBA" id="ARBA00023268"/>
    </source>
</evidence>
<keyword evidence="11" id="KW-0511">Multifunctional enzyme</keyword>
<evidence type="ECO:0000256" key="7">
    <source>
        <dbReference type="ARBA" id="ARBA00022679"/>
    </source>
</evidence>
<keyword evidence="15" id="KW-0472">Membrane</keyword>
<dbReference type="InterPro" id="IPR001460">
    <property type="entry name" value="PCN-bd_Tpept"/>
</dbReference>
<dbReference type="Pfam" id="PF00912">
    <property type="entry name" value="Transgly"/>
    <property type="match status" value="1"/>
</dbReference>
<evidence type="ECO:0000256" key="4">
    <source>
        <dbReference type="ARBA" id="ARBA00022645"/>
    </source>
</evidence>
<feature type="transmembrane region" description="Helical" evidence="15">
    <location>
        <begin position="41"/>
        <end position="62"/>
    </location>
</feature>
<dbReference type="Gene3D" id="1.10.3810.10">
    <property type="entry name" value="Biosynthetic peptidoglycan transglycosylase-like"/>
    <property type="match status" value="1"/>
</dbReference>
<evidence type="ECO:0000256" key="8">
    <source>
        <dbReference type="ARBA" id="ARBA00022801"/>
    </source>
</evidence>
<keyword evidence="15" id="KW-0812">Transmembrane</keyword>
<dbReference type="GO" id="GO:0006508">
    <property type="term" value="P:proteolysis"/>
    <property type="evidence" value="ECO:0007669"/>
    <property type="project" value="UniProtKB-KW"/>
</dbReference>
<keyword evidence="5" id="KW-0645">Protease</keyword>
<evidence type="ECO:0000256" key="1">
    <source>
        <dbReference type="ARBA" id="ARBA00004752"/>
    </source>
</evidence>
<evidence type="ECO:0000256" key="2">
    <source>
        <dbReference type="ARBA" id="ARBA00007090"/>
    </source>
</evidence>
<comment type="catalytic activity">
    <reaction evidence="14">
        <text>[GlcNAc-(1-&gt;4)-Mur2Ac(oyl-L-Ala-gamma-D-Glu-L-Lys-D-Ala-D-Ala)](n)-di-trans,octa-cis-undecaprenyl diphosphate + beta-D-GlcNAc-(1-&gt;4)-Mur2Ac(oyl-L-Ala-gamma-D-Glu-L-Lys-D-Ala-D-Ala)-di-trans,octa-cis-undecaprenyl diphosphate = [GlcNAc-(1-&gt;4)-Mur2Ac(oyl-L-Ala-gamma-D-Glu-L-Lys-D-Ala-D-Ala)](n+1)-di-trans,octa-cis-undecaprenyl diphosphate + di-trans,octa-cis-undecaprenyl diphosphate + H(+)</text>
        <dbReference type="Rhea" id="RHEA:23708"/>
        <dbReference type="Rhea" id="RHEA-COMP:9602"/>
        <dbReference type="Rhea" id="RHEA-COMP:9603"/>
        <dbReference type="ChEBI" id="CHEBI:15378"/>
        <dbReference type="ChEBI" id="CHEBI:58405"/>
        <dbReference type="ChEBI" id="CHEBI:60033"/>
        <dbReference type="ChEBI" id="CHEBI:78435"/>
        <dbReference type="EC" id="2.4.99.28"/>
    </reaction>
</comment>
<dbReference type="GO" id="GO:0030288">
    <property type="term" value="C:outer membrane-bounded periplasmic space"/>
    <property type="evidence" value="ECO:0007669"/>
    <property type="project" value="TreeGrafter"/>
</dbReference>
<dbReference type="AlphaFoldDB" id="M2SB73"/>
<dbReference type="UniPathway" id="UPA00219"/>
<keyword evidence="6" id="KW-0328">Glycosyltransferase</keyword>
<dbReference type="SUPFAM" id="SSF53955">
    <property type="entry name" value="Lysozyme-like"/>
    <property type="match status" value="1"/>
</dbReference>
<dbReference type="InterPro" id="IPR001264">
    <property type="entry name" value="Glyco_trans_51"/>
</dbReference>
<evidence type="ECO:0000259" key="17">
    <source>
        <dbReference type="Pfam" id="PF00912"/>
    </source>
</evidence>
<evidence type="ECO:0000256" key="9">
    <source>
        <dbReference type="ARBA" id="ARBA00022960"/>
    </source>
</evidence>
<evidence type="ECO:0000256" key="13">
    <source>
        <dbReference type="ARBA" id="ARBA00034000"/>
    </source>
</evidence>
<dbReference type="GO" id="GO:0008360">
    <property type="term" value="P:regulation of cell shape"/>
    <property type="evidence" value="ECO:0007669"/>
    <property type="project" value="UniProtKB-KW"/>
</dbReference>
<dbReference type="FunFam" id="1.10.3810.10:FF:000001">
    <property type="entry name" value="Penicillin-binding protein 1A"/>
    <property type="match status" value="1"/>
</dbReference>
<keyword evidence="12" id="KW-0961">Cell wall biogenesis/degradation</keyword>
<protein>
    <submittedName>
        <fullName evidence="18">Multimodular transpeptidase-transglycosylase</fullName>
    </submittedName>
</protein>
<keyword evidence="8" id="KW-0378">Hydrolase</keyword>
<evidence type="ECO:0000259" key="16">
    <source>
        <dbReference type="Pfam" id="PF00905"/>
    </source>
</evidence>
<dbReference type="PATRIC" id="fig|1234595.3.peg.2023"/>
<evidence type="ECO:0000256" key="12">
    <source>
        <dbReference type="ARBA" id="ARBA00023316"/>
    </source>
</evidence>
<keyword evidence="15" id="KW-1133">Transmembrane helix</keyword>
<dbReference type="NCBIfam" id="TIGR02074">
    <property type="entry name" value="PBP_1a_fam"/>
    <property type="match status" value="1"/>
</dbReference>
<dbReference type="Pfam" id="PF00905">
    <property type="entry name" value="Transpeptidase"/>
    <property type="match status" value="1"/>
</dbReference>
<sequence length="718" mass="78742">MTPEPTNRRRFFSLGEGDPDAVSETFANSGEADRRARRRRLLFRIAAGVGLMLLILFALLAWTAPLGKSLEPLEDPAIVLESDDGTAIARRGQYKAAPVEVGELPAYVPQAFVAIEDQRFYNHWGLDPIGIGRALFTNMEEGGVVQGGSTITQQLAKTSFLSSERSLWRKAQEALIALWMEAWLTKDEILGRYLSSVYFGEGAWGLRAASQTYFSKQPQDLTLGEAAMLAGLMKAPSRLAPTKNYDAARQRGRLVLAAMKEQGLISEAEWNAARPARVDPGRDDLPVGSYFADWVSPVAKSIVQAGYGENRVRTTLNIDMQRAAQRILKQRLASSSATQGALIAMRPDGRVLAMVGGVDYEDSAFNRAVQAQRQSGSAFKLFVYLAALRRGMDPNTMVEDAPVTLGDWTPQNYDGSYAGPITLEEAFARSSNVAAARLADEVGVDEVQRAARDLGVESELSDDLTIALGSSTTNLLELTAAYAAVAAGRYPIKPFGIEVPDRVEGWSERLGRALSRPAKRRLEERDDLLRLLSAVTERGTGRRTDLALNSYGKTGTTSDYRDALFIGFVPNLIVGVWVGNDDNSPMNGVTGSNVPADIWKSFVLEASPEARAAEERYRRALAARDAREAEMARRRAEASGAAILGDIEALIRGDEGAGQRLLDRVFRGEAGADAVADEIERRSEALAREYDRGEDYYREFEEDWRQALEDYEMQGGTQ</sequence>
<comment type="similarity">
    <text evidence="3">In the N-terminal section; belongs to the glycosyltransferase 51 family.</text>
</comment>
<gene>
    <name evidence="18" type="ORF">C725_2022</name>
</gene>
<evidence type="ECO:0000256" key="15">
    <source>
        <dbReference type="SAM" id="Phobius"/>
    </source>
</evidence>
<name>M2SB73_9SPHN</name>
<dbReference type="PANTHER" id="PTHR32282:SF33">
    <property type="entry name" value="PEPTIDOGLYCAN GLYCOSYLTRANSFERASE"/>
    <property type="match status" value="1"/>
</dbReference>
<dbReference type="GO" id="GO:0009252">
    <property type="term" value="P:peptidoglycan biosynthetic process"/>
    <property type="evidence" value="ECO:0007669"/>
    <property type="project" value="UniProtKB-UniPathway"/>
</dbReference>
<dbReference type="InterPro" id="IPR036950">
    <property type="entry name" value="PBP_transglycosylase"/>
</dbReference>
<keyword evidence="10" id="KW-0573">Peptidoglycan synthesis</keyword>
<evidence type="ECO:0000313" key="19">
    <source>
        <dbReference type="Proteomes" id="UP000011717"/>
    </source>
</evidence>
<feature type="domain" description="Glycosyl transferase family 51" evidence="17">
    <location>
        <begin position="87"/>
        <end position="260"/>
    </location>
</feature>
<keyword evidence="4" id="KW-0121">Carboxypeptidase</keyword>
<dbReference type="SUPFAM" id="SSF56601">
    <property type="entry name" value="beta-lactamase/transpeptidase-like"/>
    <property type="match status" value="1"/>
</dbReference>
<dbReference type="GO" id="GO:0008955">
    <property type="term" value="F:peptidoglycan glycosyltransferase activity"/>
    <property type="evidence" value="ECO:0007669"/>
    <property type="project" value="UniProtKB-EC"/>
</dbReference>
<keyword evidence="19" id="KW-1185">Reference proteome</keyword>
<comment type="caution">
    <text evidence="18">The sequence shown here is derived from an EMBL/GenBank/DDBJ whole genome shotgun (WGS) entry which is preliminary data.</text>
</comment>
<dbReference type="InterPro" id="IPR012338">
    <property type="entry name" value="Beta-lactam/transpept-like"/>
</dbReference>
<dbReference type="InterPro" id="IPR050396">
    <property type="entry name" value="Glycosyltr_51/Transpeptidase"/>
</dbReference>
<evidence type="ECO:0000313" key="18">
    <source>
        <dbReference type="EMBL" id="EMD82635.1"/>
    </source>
</evidence>
<dbReference type="GO" id="GO:0071555">
    <property type="term" value="P:cell wall organization"/>
    <property type="evidence" value="ECO:0007669"/>
    <property type="project" value="UniProtKB-KW"/>
</dbReference>
<comment type="pathway">
    <text evidence="1">Cell wall biogenesis; peptidoglycan biosynthesis.</text>
</comment>
<evidence type="ECO:0000256" key="6">
    <source>
        <dbReference type="ARBA" id="ARBA00022676"/>
    </source>
</evidence>
<dbReference type="GO" id="GO:0009002">
    <property type="term" value="F:serine-type D-Ala-D-Ala carboxypeptidase activity"/>
    <property type="evidence" value="ECO:0007669"/>
    <property type="project" value="UniProtKB-EC"/>
</dbReference>
<comment type="similarity">
    <text evidence="2">In the C-terminal section; belongs to the transpeptidase family.</text>
</comment>
<dbReference type="InterPro" id="IPR023346">
    <property type="entry name" value="Lysozyme-like_dom_sf"/>
</dbReference>
<evidence type="ECO:0000256" key="10">
    <source>
        <dbReference type="ARBA" id="ARBA00022984"/>
    </source>
</evidence>
<dbReference type="GO" id="GO:0008658">
    <property type="term" value="F:penicillin binding"/>
    <property type="evidence" value="ECO:0007669"/>
    <property type="project" value="InterPro"/>
</dbReference>
<feature type="domain" description="Penicillin-binding protein transpeptidase" evidence="16">
    <location>
        <begin position="343"/>
        <end position="570"/>
    </location>
</feature>
<evidence type="ECO:0000256" key="3">
    <source>
        <dbReference type="ARBA" id="ARBA00007739"/>
    </source>
</evidence>
<reference evidence="18 19" key="1">
    <citation type="journal article" date="2013" name="Genome Announc.">
        <title>Draft Genome Sequence of Strain JLT2015T, Belonging to the Family Sphingomonadaceae of the Alphaproteobacteria.</title>
        <authorList>
            <person name="Tang K."/>
            <person name="Liu K."/>
            <person name="Li S."/>
            <person name="Jiao N."/>
        </authorList>
    </citation>
    <scope>NUCLEOTIDE SEQUENCE [LARGE SCALE GENOMIC DNA]</scope>
    <source>
        <strain evidence="18 19">JLT2015</strain>
    </source>
</reference>
<accession>M2SB73</accession>
<evidence type="ECO:0000256" key="14">
    <source>
        <dbReference type="ARBA" id="ARBA00049902"/>
    </source>
</evidence>
<evidence type="ECO:0000256" key="5">
    <source>
        <dbReference type="ARBA" id="ARBA00022670"/>
    </source>
</evidence>
<proteinExistence type="inferred from homology"/>
<dbReference type="EMBL" id="AMRV01000006">
    <property type="protein sequence ID" value="EMD82635.1"/>
    <property type="molecule type" value="Genomic_DNA"/>
</dbReference>